<evidence type="ECO:0000256" key="11">
    <source>
        <dbReference type="ARBA" id="ARBA00023277"/>
    </source>
</evidence>
<dbReference type="InterPro" id="IPR011877">
    <property type="entry name" value="Ribokinase"/>
</dbReference>
<feature type="binding site" evidence="12">
    <location>
        <position position="139"/>
    </location>
    <ligand>
        <name>substrate</name>
    </ligand>
</feature>
<dbReference type="PROSITE" id="PS00584">
    <property type="entry name" value="PFKB_KINASES_2"/>
    <property type="match status" value="1"/>
</dbReference>
<gene>
    <name evidence="12 14" type="primary">rbsK</name>
    <name evidence="14" type="ORF">DSL64_25090</name>
</gene>
<keyword evidence="15" id="KW-1185">Reference proteome</keyword>
<evidence type="ECO:0000256" key="1">
    <source>
        <dbReference type="ARBA" id="ARBA00005380"/>
    </source>
</evidence>
<dbReference type="GO" id="GO:0019303">
    <property type="term" value="P:D-ribose catabolic process"/>
    <property type="evidence" value="ECO:0007669"/>
    <property type="project" value="UniProtKB-UniRule"/>
</dbReference>
<evidence type="ECO:0000256" key="4">
    <source>
        <dbReference type="ARBA" id="ARBA00022679"/>
    </source>
</evidence>
<keyword evidence="12" id="KW-0963">Cytoplasm</keyword>
<comment type="catalytic activity">
    <reaction evidence="12">
        <text>D-ribose + ATP = D-ribose 5-phosphate + ADP + H(+)</text>
        <dbReference type="Rhea" id="RHEA:13697"/>
        <dbReference type="ChEBI" id="CHEBI:15378"/>
        <dbReference type="ChEBI" id="CHEBI:30616"/>
        <dbReference type="ChEBI" id="CHEBI:47013"/>
        <dbReference type="ChEBI" id="CHEBI:78346"/>
        <dbReference type="ChEBI" id="CHEBI:456216"/>
        <dbReference type="EC" id="2.7.1.15"/>
    </reaction>
</comment>
<comment type="activity regulation">
    <text evidence="12">Activated by a monovalent cation that binds near, but not in, the active site. The most likely occupant of the site in vivo is potassium. Ion binding induces a conformational change that may alter substrate affinity.</text>
</comment>
<dbReference type="GO" id="GO:0046872">
    <property type="term" value="F:metal ion binding"/>
    <property type="evidence" value="ECO:0007669"/>
    <property type="project" value="UniProtKB-KW"/>
</dbReference>
<dbReference type="AlphaFoldDB" id="A0A3D8Y7K6"/>
<feature type="binding site" evidence="12">
    <location>
        <begin position="40"/>
        <end position="44"/>
    </location>
    <ligand>
        <name>substrate</name>
    </ligand>
</feature>
<comment type="subunit">
    <text evidence="12">Homodimer.</text>
</comment>
<evidence type="ECO:0000256" key="7">
    <source>
        <dbReference type="ARBA" id="ARBA00022777"/>
    </source>
</evidence>
<evidence type="ECO:0000256" key="6">
    <source>
        <dbReference type="ARBA" id="ARBA00022741"/>
    </source>
</evidence>
<dbReference type="UniPathway" id="UPA00916">
    <property type="reaction ID" value="UER00889"/>
</dbReference>
<keyword evidence="4 12" id="KW-0808">Transferase</keyword>
<dbReference type="PANTHER" id="PTHR10584:SF166">
    <property type="entry name" value="RIBOKINASE"/>
    <property type="match status" value="1"/>
</dbReference>
<feature type="binding site" evidence="12">
    <location>
        <position position="290"/>
    </location>
    <ligand>
        <name>K(+)</name>
        <dbReference type="ChEBI" id="CHEBI:29103"/>
    </ligand>
</feature>
<feature type="binding site" evidence="12">
    <location>
        <begin position="12"/>
        <end position="14"/>
    </location>
    <ligand>
        <name>substrate</name>
    </ligand>
</feature>
<evidence type="ECO:0000256" key="3">
    <source>
        <dbReference type="ARBA" id="ARBA00016943"/>
    </source>
</evidence>
<dbReference type="CDD" id="cd01174">
    <property type="entry name" value="ribokinase"/>
    <property type="match status" value="1"/>
</dbReference>
<comment type="caution">
    <text evidence="12">Lacks conserved residue(s) required for the propagation of feature annotation.</text>
</comment>
<comment type="pathway">
    <text evidence="12">Carbohydrate metabolism; D-ribose degradation; D-ribose 5-phosphate from beta-D-ribopyranose: step 2/2.</text>
</comment>
<dbReference type="NCBIfam" id="TIGR02152">
    <property type="entry name" value="D_ribokin_bact"/>
    <property type="match status" value="1"/>
</dbReference>
<feature type="binding site" evidence="12">
    <location>
        <position position="281"/>
    </location>
    <ligand>
        <name>K(+)</name>
        <dbReference type="ChEBI" id="CHEBI:29103"/>
    </ligand>
</feature>
<dbReference type="InterPro" id="IPR011611">
    <property type="entry name" value="PfkB_dom"/>
</dbReference>
<feature type="binding site" evidence="12">
    <location>
        <position position="245"/>
    </location>
    <ligand>
        <name>K(+)</name>
        <dbReference type="ChEBI" id="CHEBI:29103"/>
    </ligand>
</feature>
<dbReference type="GO" id="GO:0005829">
    <property type="term" value="C:cytosol"/>
    <property type="evidence" value="ECO:0007669"/>
    <property type="project" value="TreeGrafter"/>
</dbReference>
<dbReference type="Proteomes" id="UP000256373">
    <property type="component" value="Unassembled WGS sequence"/>
</dbReference>
<dbReference type="InterPro" id="IPR002139">
    <property type="entry name" value="Ribo/fructo_kinase"/>
</dbReference>
<feature type="binding site" evidence="12">
    <location>
        <position position="284"/>
    </location>
    <ligand>
        <name>K(+)</name>
        <dbReference type="ChEBI" id="CHEBI:29103"/>
    </ligand>
</feature>
<feature type="domain" description="Carbohydrate kinase PfkB" evidence="13">
    <location>
        <begin position="3"/>
        <end position="292"/>
    </location>
</feature>
<dbReference type="HAMAP" id="MF_01987">
    <property type="entry name" value="Ribokinase"/>
    <property type="match status" value="1"/>
</dbReference>
<keyword evidence="6 12" id="KW-0547">Nucleotide-binding</keyword>
<dbReference type="EMBL" id="QNUL01000031">
    <property type="protein sequence ID" value="REA57091.1"/>
    <property type="molecule type" value="Genomic_DNA"/>
</dbReference>
<evidence type="ECO:0000313" key="14">
    <source>
        <dbReference type="EMBL" id="REA57091.1"/>
    </source>
</evidence>
<feature type="binding site" evidence="12">
    <location>
        <position position="247"/>
    </location>
    <ligand>
        <name>K(+)</name>
        <dbReference type="ChEBI" id="CHEBI:29103"/>
    </ligand>
</feature>
<keyword evidence="8 12" id="KW-0067">ATP-binding</keyword>
<name>A0A3D8Y7K6_9BACT</name>
<keyword evidence="11 12" id="KW-0119">Carbohydrate metabolism</keyword>
<comment type="similarity">
    <text evidence="1">Belongs to the carbohydrate kinase pfkB family.</text>
</comment>
<comment type="caution">
    <text evidence="14">The sequence shown here is derived from an EMBL/GenBank/DDBJ whole genome shotgun (WGS) entry which is preliminary data.</text>
</comment>
<dbReference type="Gene3D" id="3.40.1190.20">
    <property type="match status" value="1"/>
</dbReference>
<dbReference type="GO" id="GO:0005524">
    <property type="term" value="F:ATP binding"/>
    <property type="evidence" value="ECO:0007669"/>
    <property type="project" value="UniProtKB-UniRule"/>
</dbReference>
<keyword evidence="10 12" id="KW-0630">Potassium</keyword>
<feature type="binding site" evidence="12">
    <location>
        <position position="286"/>
    </location>
    <ligand>
        <name>K(+)</name>
        <dbReference type="ChEBI" id="CHEBI:29103"/>
    </ligand>
</feature>
<dbReference type="PRINTS" id="PR00990">
    <property type="entry name" value="RIBOKINASE"/>
</dbReference>
<dbReference type="OrthoDB" id="9775849at2"/>
<comment type="subcellular location">
    <subcellularLocation>
        <location evidence="12">Cytoplasm</location>
    </subcellularLocation>
</comment>
<sequence length="298" mass="31719">MGKKILIIGSSNTDMVVRTALFPKPGETILGGSFLMNPGGKGANQAVAAARLDGDVRFVTKTGDDIFGQQAIQGFLKEGLDINYSKITPDFASGIALITVSDSGENQIVVASGANMDLNPEDLPHAAFTDVDYALLQLEIPLETVEFAVQKCKEMNIKVILNPAPAAKINDDLLSKIFLITPNETETELLTGILPDTFEKMQQAAEILLRKGVQHVMITLGKKGVFLHNENTQETIPAFEVEAKDTTAAGDVFNGALITALSEGKDLKSAAVFASKAAAISVTRLGAQSSAPYLNELQ</sequence>
<comment type="function">
    <text evidence="12">Catalyzes the phosphorylation of ribose at O-5 in a reaction requiring ATP and magnesium. The resulting D-ribose-5-phosphate can then be used either for sythesis of nucleotides, histidine, and tryptophan, or as a component of the pentose phosphate pathway.</text>
</comment>
<dbReference type="GO" id="GO:0004747">
    <property type="term" value="F:ribokinase activity"/>
    <property type="evidence" value="ECO:0007669"/>
    <property type="project" value="UniProtKB-UniRule"/>
</dbReference>
<evidence type="ECO:0000256" key="5">
    <source>
        <dbReference type="ARBA" id="ARBA00022723"/>
    </source>
</evidence>
<dbReference type="InterPro" id="IPR002173">
    <property type="entry name" value="Carboh/pur_kinase_PfkB_CS"/>
</dbReference>
<reference evidence="14 15" key="1">
    <citation type="submission" date="2018-07" db="EMBL/GenBank/DDBJ databases">
        <title>Dyadobacter roseus sp. nov., isolated from rose rhizosphere soil.</title>
        <authorList>
            <person name="Chen L."/>
        </authorList>
    </citation>
    <scope>NUCLEOTIDE SEQUENCE [LARGE SCALE GENOMIC DNA]</scope>
    <source>
        <strain evidence="14 15">RS19</strain>
    </source>
</reference>
<organism evidence="14 15">
    <name type="scientific">Dyadobacter luteus</name>
    <dbReference type="NCBI Taxonomy" id="2259619"/>
    <lineage>
        <taxon>Bacteria</taxon>
        <taxon>Pseudomonadati</taxon>
        <taxon>Bacteroidota</taxon>
        <taxon>Cytophagia</taxon>
        <taxon>Cytophagales</taxon>
        <taxon>Spirosomataceae</taxon>
        <taxon>Dyadobacter</taxon>
    </lineage>
</organism>
<keyword evidence="9 12" id="KW-0460">Magnesium</keyword>
<evidence type="ECO:0000256" key="8">
    <source>
        <dbReference type="ARBA" id="ARBA00022840"/>
    </source>
</evidence>
<comment type="similarity">
    <text evidence="12">Belongs to the carbohydrate kinase PfkB family. Ribokinase subfamily.</text>
</comment>
<feature type="binding site" evidence="12">
    <location>
        <begin position="250"/>
        <end position="251"/>
    </location>
    <ligand>
        <name>ATP</name>
        <dbReference type="ChEBI" id="CHEBI:30616"/>
    </ligand>
</feature>
<protein>
    <recommendedName>
        <fullName evidence="3 12">Ribokinase</fullName>
        <shortName evidence="12">RK</shortName>
        <ecNumber evidence="2 12">2.7.1.15</ecNumber>
    </recommendedName>
</protein>
<dbReference type="Pfam" id="PF00294">
    <property type="entry name" value="PfkB"/>
    <property type="match status" value="1"/>
</dbReference>
<feature type="binding site" evidence="12">
    <location>
        <position position="251"/>
    </location>
    <ligand>
        <name>substrate</name>
    </ligand>
</feature>
<dbReference type="InterPro" id="IPR029056">
    <property type="entry name" value="Ribokinase-like"/>
</dbReference>
<evidence type="ECO:0000256" key="10">
    <source>
        <dbReference type="ARBA" id="ARBA00022958"/>
    </source>
</evidence>
<dbReference type="SUPFAM" id="SSF53613">
    <property type="entry name" value="Ribokinase-like"/>
    <property type="match status" value="1"/>
</dbReference>
<evidence type="ECO:0000256" key="12">
    <source>
        <dbReference type="HAMAP-Rule" id="MF_01987"/>
    </source>
</evidence>
<feature type="binding site" evidence="12">
    <location>
        <position position="183"/>
    </location>
    <ligand>
        <name>ATP</name>
        <dbReference type="ChEBI" id="CHEBI:30616"/>
    </ligand>
</feature>
<feature type="active site" description="Proton acceptor" evidence="12">
    <location>
        <position position="251"/>
    </location>
</feature>
<comment type="cofactor">
    <cofactor evidence="12">
        <name>Mg(2+)</name>
        <dbReference type="ChEBI" id="CHEBI:18420"/>
    </cofactor>
    <text evidence="12">Requires a divalent cation, most likely magnesium in vivo, as an electrophilic catalyst to aid phosphoryl group transfer. It is the chelate of the metal and the nucleotide that is the actual substrate.</text>
</comment>
<evidence type="ECO:0000313" key="15">
    <source>
        <dbReference type="Proteomes" id="UP000256373"/>
    </source>
</evidence>
<dbReference type="RefSeq" id="WP_115833705.1">
    <property type="nucleotide sequence ID" value="NZ_QNUL01000031.1"/>
</dbReference>
<evidence type="ECO:0000259" key="13">
    <source>
        <dbReference type="Pfam" id="PF00294"/>
    </source>
</evidence>
<feature type="binding site" evidence="12">
    <location>
        <begin position="219"/>
        <end position="224"/>
    </location>
    <ligand>
        <name>ATP</name>
        <dbReference type="ChEBI" id="CHEBI:30616"/>
    </ligand>
</feature>
<dbReference type="PANTHER" id="PTHR10584">
    <property type="entry name" value="SUGAR KINASE"/>
    <property type="match status" value="1"/>
</dbReference>
<dbReference type="EC" id="2.7.1.15" evidence="2 12"/>
<evidence type="ECO:0000256" key="2">
    <source>
        <dbReference type="ARBA" id="ARBA00012035"/>
    </source>
</evidence>
<proteinExistence type="inferred from homology"/>
<dbReference type="NCBIfam" id="NF008353">
    <property type="entry name" value="PRK11142.1"/>
    <property type="match status" value="1"/>
</dbReference>
<evidence type="ECO:0000256" key="9">
    <source>
        <dbReference type="ARBA" id="ARBA00022842"/>
    </source>
</evidence>
<keyword evidence="5 12" id="KW-0479">Metal-binding</keyword>
<keyword evidence="7 12" id="KW-0418">Kinase</keyword>
<accession>A0A3D8Y7K6</accession>